<keyword evidence="3" id="KW-1185">Reference proteome</keyword>
<name>A0A9W4JJZ9_9EURO</name>
<dbReference type="Proteomes" id="UP001152649">
    <property type="component" value="Unassembled WGS sequence"/>
</dbReference>
<protein>
    <recommendedName>
        <fullName evidence="4">Apple domain-containing protein</fullName>
    </recommendedName>
</protein>
<dbReference type="OrthoDB" id="3440282at2759"/>
<reference evidence="2" key="1">
    <citation type="submission" date="2021-07" db="EMBL/GenBank/DDBJ databases">
        <authorList>
            <person name="Branca A.L. A."/>
        </authorList>
    </citation>
    <scope>NUCLEOTIDE SEQUENCE</scope>
</reference>
<proteinExistence type="predicted"/>
<sequence>MKITAFWVSVTLSASRALANSTESKATSAVTATVTTSSAASTCTASLITSLCSYPEPDSRFAVAIESRASCWDYCNAHPPCSFEIFVPGNPTLGTGTCWLYPGETFNATEGGSDCSNPYLSVYDQPVCSGGSATTTTGACTATATPSAIASVCGYPTPENNCNDDCYASTGASNCLSLCVEADSCSYAVFNPHDSSSQYASGSCWVYSSGKYNADSASTCSGDPEQFVYKNPCPKPSSSTSSLTLAQGRSVATGTAGNSTGSAASAAMGSPTSSPNSAPAGLSISSAWAMGMASLVWHALY</sequence>
<dbReference type="EMBL" id="CAJVPG010000421">
    <property type="protein sequence ID" value="CAG8404710.1"/>
    <property type="molecule type" value="Genomic_DNA"/>
</dbReference>
<organism evidence="2 3">
    <name type="scientific">Penicillium salamii</name>
    <dbReference type="NCBI Taxonomy" id="1612424"/>
    <lineage>
        <taxon>Eukaryota</taxon>
        <taxon>Fungi</taxon>
        <taxon>Dikarya</taxon>
        <taxon>Ascomycota</taxon>
        <taxon>Pezizomycotina</taxon>
        <taxon>Eurotiomycetes</taxon>
        <taxon>Eurotiomycetidae</taxon>
        <taxon>Eurotiales</taxon>
        <taxon>Aspergillaceae</taxon>
        <taxon>Penicillium</taxon>
    </lineage>
</organism>
<evidence type="ECO:0000256" key="1">
    <source>
        <dbReference type="SAM" id="SignalP"/>
    </source>
</evidence>
<comment type="caution">
    <text evidence="2">The sequence shown here is derived from an EMBL/GenBank/DDBJ whole genome shotgun (WGS) entry which is preliminary data.</text>
</comment>
<evidence type="ECO:0000313" key="3">
    <source>
        <dbReference type="Proteomes" id="UP001152649"/>
    </source>
</evidence>
<dbReference type="AlphaFoldDB" id="A0A9W4JJZ9"/>
<accession>A0A9W4JJZ9</accession>
<gene>
    <name evidence="2" type="ORF">PSALAMII_LOCUS8160</name>
</gene>
<feature type="signal peptide" evidence="1">
    <location>
        <begin position="1"/>
        <end position="19"/>
    </location>
</feature>
<keyword evidence="1" id="KW-0732">Signal</keyword>
<feature type="chain" id="PRO_5040856929" description="Apple domain-containing protein" evidence="1">
    <location>
        <begin position="20"/>
        <end position="301"/>
    </location>
</feature>
<evidence type="ECO:0008006" key="4">
    <source>
        <dbReference type="Google" id="ProtNLM"/>
    </source>
</evidence>
<evidence type="ECO:0000313" key="2">
    <source>
        <dbReference type="EMBL" id="CAG8404710.1"/>
    </source>
</evidence>